<proteinExistence type="predicted"/>
<name>A0A812A1B9_9EURY</name>
<evidence type="ECO:0000313" key="2">
    <source>
        <dbReference type="Proteomes" id="UP000614580"/>
    </source>
</evidence>
<dbReference type="Proteomes" id="UP000614580">
    <property type="component" value="Unassembled WGS sequence"/>
</dbReference>
<organism evidence="1 2">
    <name type="scientific">Candidatus Argoarchaeum ethanivorans</name>
    <dbReference type="NCBI Taxonomy" id="2608793"/>
    <lineage>
        <taxon>Archaea</taxon>
        <taxon>Methanobacteriati</taxon>
        <taxon>Methanobacteriota</taxon>
        <taxon>Stenosarchaea group</taxon>
        <taxon>Methanomicrobia</taxon>
        <taxon>Methanosarcinales</taxon>
        <taxon>Methanosarcinales incertae sedis</taxon>
        <taxon>GOM Arc I cluster</taxon>
        <taxon>Candidatus Argoarchaeum</taxon>
    </lineage>
</organism>
<accession>A0A812A1B9</accession>
<evidence type="ECO:0000313" key="1">
    <source>
        <dbReference type="EMBL" id="CAD7767171.1"/>
    </source>
</evidence>
<sequence>MKFDFPEKQARVKTLEKLARPARLQTFAT</sequence>
<comment type="caution">
    <text evidence="1">The sequence shown here is derived from an EMBL/GenBank/DDBJ whole genome shotgun (WGS) entry which is preliminary data.</text>
</comment>
<protein>
    <submittedName>
        <fullName evidence="1">Uncharacterized protein</fullName>
    </submittedName>
</protein>
<dbReference type="AlphaFoldDB" id="A0A812A1B9"/>
<dbReference type="EMBL" id="CAJHZY010000073">
    <property type="protein sequence ID" value="CAD7767171.1"/>
    <property type="molecule type" value="Genomic_DNA"/>
</dbReference>
<gene>
    <name evidence="1" type="ORF">DNFNHJIP_00578</name>
</gene>
<reference evidence="1" key="1">
    <citation type="submission" date="2020-12" db="EMBL/GenBank/DDBJ databases">
        <authorList>
            <person name="Hahn C.J."/>
            <person name="Laso-Perez R."/>
            <person name="Vulcano F."/>
            <person name="Vaziourakis K.-M."/>
            <person name="Stokke R."/>
            <person name="Steen I.H."/>
            <person name="Teske A."/>
            <person name="Boetius A."/>
            <person name="Liebeke M."/>
            <person name="Amann R."/>
            <person name="Knittel K."/>
        </authorList>
    </citation>
    <scope>NUCLEOTIDE SEQUENCE</scope>
    <source>
        <strain evidence="1">Gfbio:c6db26ca-90af-429b-aeed-0e3e8aed0b5e:GoM-Arc1_AMV-AAA_792_C10</strain>
    </source>
</reference>